<dbReference type="Proteomes" id="UP000011744">
    <property type="component" value="Unassembled WGS sequence"/>
</dbReference>
<dbReference type="EMBL" id="AONQ01000089">
    <property type="protein sequence ID" value="EME67999.1"/>
    <property type="molecule type" value="Genomic_DNA"/>
</dbReference>
<dbReference type="OrthoDB" id="7363590at2"/>
<reference evidence="1 2" key="1">
    <citation type="journal article" date="2014" name="Genome Announc.">
        <title>Draft Genome Sequence of Magnetospirillum sp. Strain SO-1, a Freshwater Magnetotactic Bacterium Isolated from the Ol'khovka River, Russia.</title>
        <authorList>
            <person name="Grouzdev D.S."/>
            <person name="Dziuba M.V."/>
            <person name="Sukhacheva M.S."/>
            <person name="Mardanov A.V."/>
            <person name="Beletskiy A.V."/>
            <person name="Kuznetsov B.B."/>
            <person name="Skryabin K.G."/>
        </authorList>
    </citation>
    <scope>NUCLEOTIDE SEQUENCE [LARGE SCALE GENOMIC DNA]</scope>
    <source>
        <strain evidence="1 2">SO-1</strain>
    </source>
</reference>
<evidence type="ECO:0000313" key="2">
    <source>
        <dbReference type="Proteomes" id="UP000011744"/>
    </source>
</evidence>
<accession>M3A6A3</accession>
<dbReference type="AlphaFoldDB" id="M3A6A3"/>
<protein>
    <submittedName>
        <fullName evidence="1">Uncharacterized protein</fullName>
    </submittedName>
</protein>
<proteinExistence type="predicted"/>
<evidence type="ECO:0000313" key="1">
    <source>
        <dbReference type="EMBL" id="EME67999.1"/>
    </source>
</evidence>
<sequence length="59" mass="6541">MTFRWTDVGTLLTHLDAEANGESVDRDLAMEEARRLMALYPGMAAILAPIAERHSRQAA</sequence>
<organism evidence="1 2">
    <name type="scientific">Paramagnetospirillum caucaseum</name>
    <dbReference type="NCBI Taxonomy" id="1244869"/>
    <lineage>
        <taxon>Bacteria</taxon>
        <taxon>Pseudomonadati</taxon>
        <taxon>Pseudomonadota</taxon>
        <taxon>Alphaproteobacteria</taxon>
        <taxon>Rhodospirillales</taxon>
        <taxon>Magnetospirillaceae</taxon>
        <taxon>Paramagnetospirillum</taxon>
    </lineage>
</organism>
<gene>
    <name evidence="1" type="ORF">H261_20679</name>
</gene>
<dbReference type="PATRIC" id="fig|1244869.3.peg.4095"/>
<keyword evidence="2" id="KW-1185">Reference proteome</keyword>
<dbReference type="RefSeq" id="WP_008621435.1">
    <property type="nucleotide sequence ID" value="NZ_AONQ01000089.1"/>
</dbReference>
<name>M3A6A3_9PROT</name>
<comment type="caution">
    <text evidence="1">The sequence shown here is derived from an EMBL/GenBank/DDBJ whole genome shotgun (WGS) entry which is preliminary data.</text>
</comment>